<name>A0A7S4I6Z2_9EUKA</name>
<protein>
    <recommendedName>
        <fullName evidence="1">Elongation factor EFG domain-containing protein</fullName>
    </recommendedName>
</protein>
<dbReference type="Gene3D" id="2.40.50.250">
    <property type="entry name" value="bipa protein"/>
    <property type="match status" value="1"/>
</dbReference>
<dbReference type="InterPro" id="IPR048876">
    <property type="entry name" value="BipA_C"/>
</dbReference>
<dbReference type="CDD" id="cd03710">
    <property type="entry name" value="BipA_TypA_C"/>
    <property type="match status" value="1"/>
</dbReference>
<dbReference type="InterPro" id="IPR000640">
    <property type="entry name" value="EFG_V-like"/>
</dbReference>
<dbReference type="InterPro" id="IPR035647">
    <property type="entry name" value="EFG_III/V"/>
</dbReference>
<gene>
    <name evidence="2" type="ORF">CPOL0286_LOCUS8815</name>
</gene>
<dbReference type="Pfam" id="PF21018">
    <property type="entry name" value="BipA_C"/>
    <property type="match status" value="1"/>
</dbReference>
<feature type="domain" description="Elongation factor EFG" evidence="1">
    <location>
        <begin position="39"/>
        <end position="124"/>
    </location>
</feature>
<dbReference type="InterPro" id="IPR035651">
    <property type="entry name" value="BipA_V"/>
</dbReference>
<accession>A0A7S4I6Z2</accession>
<organism evidence="2">
    <name type="scientific">Prymnesium polylepis</name>
    <dbReference type="NCBI Taxonomy" id="72548"/>
    <lineage>
        <taxon>Eukaryota</taxon>
        <taxon>Haptista</taxon>
        <taxon>Haptophyta</taxon>
        <taxon>Prymnesiophyceae</taxon>
        <taxon>Prymnesiales</taxon>
        <taxon>Prymnesiaceae</taxon>
        <taxon>Prymnesium</taxon>
    </lineage>
</organism>
<dbReference type="SUPFAM" id="SSF54980">
    <property type="entry name" value="EF-G C-terminal domain-like"/>
    <property type="match status" value="1"/>
</dbReference>
<dbReference type="Pfam" id="PF00679">
    <property type="entry name" value="EFG_C"/>
    <property type="match status" value="1"/>
</dbReference>
<proteinExistence type="predicted"/>
<dbReference type="SMART" id="SM00838">
    <property type="entry name" value="EFG_C"/>
    <property type="match status" value="1"/>
</dbReference>
<dbReference type="EMBL" id="HBKO01019383">
    <property type="protein sequence ID" value="CAE2220522.1"/>
    <property type="molecule type" value="Transcribed_RNA"/>
</dbReference>
<dbReference type="FunFam" id="3.30.70.240:FF:000002">
    <property type="entry name" value="GTP-binding protein TypA"/>
    <property type="match status" value="1"/>
</dbReference>
<sequence>MVSGRGLLHLTVLIESMRREGFEMMVGCPQVIEQEMDGVRCEPFELVDVELPDEYSGSAISLLNERKGNMIEMSSPTPEGQVTVQYEVPSRGMNGVKSKLLSATRGLAVMSSTFAGYKAYAGDFGGRTRGNLVSYEAGQATSFSLVKAQERGALWAKPGDEVYEDQIIGIHAKDNDLKVNICKAKQLTNMRSAGADDKTTTTAPMQLTLEDAVEYIVAGEFVEVTPDSIRMGKFPKESRFGKK</sequence>
<reference evidence="2" key="1">
    <citation type="submission" date="2021-01" db="EMBL/GenBank/DDBJ databases">
        <authorList>
            <person name="Corre E."/>
            <person name="Pelletier E."/>
            <person name="Niang G."/>
            <person name="Scheremetjew M."/>
            <person name="Finn R."/>
            <person name="Kale V."/>
            <person name="Holt S."/>
            <person name="Cochrane G."/>
            <person name="Meng A."/>
            <person name="Brown T."/>
            <person name="Cohen L."/>
        </authorList>
    </citation>
    <scope>NUCLEOTIDE SEQUENCE</scope>
    <source>
        <strain evidence="2">UIO037</strain>
    </source>
</reference>
<evidence type="ECO:0000259" key="1">
    <source>
        <dbReference type="SMART" id="SM00838"/>
    </source>
</evidence>
<dbReference type="Gene3D" id="3.30.70.240">
    <property type="match status" value="1"/>
</dbReference>
<dbReference type="FunFam" id="2.40.50.250:FF:000001">
    <property type="entry name" value="GTP-binding protein TypA"/>
    <property type="match status" value="1"/>
</dbReference>
<dbReference type="Gene3D" id="3.30.70.870">
    <property type="entry name" value="Elongation Factor G (Translational Gtpase), domain 3"/>
    <property type="match status" value="1"/>
</dbReference>
<evidence type="ECO:0000313" key="2">
    <source>
        <dbReference type="EMBL" id="CAE2220522.1"/>
    </source>
</evidence>
<dbReference type="InterPro" id="IPR042116">
    <property type="entry name" value="TypA/BipA_C"/>
</dbReference>
<dbReference type="AlphaFoldDB" id="A0A7S4I6Z2"/>